<proteinExistence type="predicted"/>
<dbReference type="Proteomes" id="UP000002402">
    <property type="component" value="Chromosome"/>
</dbReference>
<dbReference type="AlphaFoldDB" id="Q1CVK0"/>
<dbReference type="EnsemblBacteria" id="ABF91516">
    <property type="protein sequence ID" value="ABF91516"/>
    <property type="gene ID" value="MXAN_7469"/>
</dbReference>
<organism evidence="2 3">
    <name type="scientific">Myxococcus xanthus (strain DK1622)</name>
    <dbReference type="NCBI Taxonomy" id="246197"/>
    <lineage>
        <taxon>Bacteria</taxon>
        <taxon>Pseudomonadati</taxon>
        <taxon>Myxococcota</taxon>
        <taxon>Myxococcia</taxon>
        <taxon>Myxococcales</taxon>
        <taxon>Cystobacterineae</taxon>
        <taxon>Myxococcaceae</taxon>
        <taxon>Myxococcus</taxon>
    </lineage>
</organism>
<reference evidence="2 3" key="1">
    <citation type="journal article" date="2006" name="Proc. Natl. Acad. Sci. U.S.A.">
        <title>Evolution of sensory complexity recorded in a myxobacterial genome.</title>
        <authorList>
            <person name="Goldman B.S."/>
            <person name="Nierman W.C."/>
            <person name="Kaiser D."/>
            <person name="Slater S.C."/>
            <person name="Durkin A.S."/>
            <person name="Eisen J.A."/>
            <person name="Ronning C.M."/>
            <person name="Barbazuk W.B."/>
            <person name="Blanchard M."/>
            <person name="Field C."/>
            <person name="Halling C."/>
            <person name="Hinkle G."/>
            <person name="Iartchuk O."/>
            <person name="Kim H.S."/>
            <person name="Mackenzie C."/>
            <person name="Madupu R."/>
            <person name="Miller N."/>
            <person name="Shvartsbeyn A."/>
            <person name="Sullivan S.A."/>
            <person name="Vaudin M."/>
            <person name="Wiegand R."/>
            <person name="Kaplan H.B."/>
        </authorList>
    </citation>
    <scope>NUCLEOTIDE SEQUENCE [LARGE SCALE GENOMIC DNA]</scope>
    <source>
        <strain evidence="3">DK1622</strain>
    </source>
</reference>
<dbReference type="EMBL" id="CP000113">
    <property type="protein sequence ID" value="ABF91516.1"/>
    <property type="molecule type" value="Genomic_DNA"/>
</dbReference>
<evidence type="ECO:0000313" key="3">
    <source>
        <dbReference type="Proteomes" id="UP000002402"/>
    </source>
</evidence>
<evidence type="ECO:0000256" key="1">
    <source>
        <dbReference type="SAM" id="MobiDB-lite"/>
    </source>
</evidence>
<sequence>MLKIQATEGGHAVGIRSIPERTKDHRDMPQLRQRQGPHRVHYAPQAWREVGRMTAETFHALQQVLERLGDPALREPQAANGLVARHVVPQHGLELEYAWDERSRTLTLLGLARVPNEP</sequence>
<evidence type="ECO:0000313" key="2">
    <source>
        <dbReference type="EMBL" id="ABF91516.1"/>
    </source>
</evidence>
<protein>
    <submittedName>
        <fullName evidence="2">Uncharacterized protein</fullName>
    </submittedName>
</protein>
<feature type="compositionally biased region" description="Basic and acidic residues" evidence="1">
    <location>
        <begin position="18"/>
        <end position="29"/>
    </location>
</feature>
<feature type="region of interest" description="Disordered" evidence="1">
    <location>
        <begin position="1"/>
        <end position="38"/>
    </location>
</feature>
<dbReference type="HOGENOM" id="CLU_2070584_0_0_7"/>
<accession>Q1CVK0</accession>
<dbReference type="KEGG" id="mxa:MXAN_7469"/>
<gene>
    <name evidence="2" type="ordered locus">MXAN_7469</name>
</gene>
<keyword evidence="3" id="KW-1185">Reference proteome</keyword>
<name>Q1CVK0_MYXXD</name>